<keyword evidence="3" id="KW-1185">Reference proteome</keyword>
<feature type="region of interest" description="Disordered" evidence="1">
    <location>
        <begin position="93"/>
        <end position="116"/>
    </location>
</feature>
<comment type="caution">
    <text evidence="2">The sequence shown here is derived from an EMBL/GenBank/DDBJ whole genome shotgun (WGS) entry which is preliminary data.</text>
</comment>
<gene>
    <name evidence="2" type="ORF">QWZ14_04810</name>
</gene>
<accession>A0ABT8A1R8</accession>
<evidence type="ECO:0000256" key="1">
    <source>
        <dbReference type="SAM" id="MobiDB-lite"/>
    </source>
</evidence>
<dbReference type="Proteomes" id="UP001529369">
    <property type="component" value="Unassembled WGS sequence"/>
</dbReference>
<proteinExistence type="predicted"/>
<protein>
    <submittedName>
        <fullName evidence="2">Transposase</fullName>
    </submittedName>
</protein>
<dbReference type="EMBL" id="JAUFPN010000038">
    <property type="protein sequence ID" value="MDN3563695.1"/>
    <property type="molecule type" value="Genomic_DNA"/>
</dbReference>
<name>A0ABT8A1R8_9PROT</name>
<evidence type="ECO:0000313" key="3">
    <source>
        <dbReference type="Proteomes" id="UP001529369"/>
    </source>
</evidence>
<sequence length="116" mass="13120">MTLDRLDRRGAPPQVWTRLRAIDSLRVSRKRVLRPMREHALLSRHRARRWTDTATHERCIVTAAPVAMWATVASQTAMVADGKVWLFGVAEHRTPNYPAGTWPSAAPATRPSRRSA</sequence>
<dbReference type="RefSeq" id="WP_290315430.1">
    <property type="nucleotide sequence ID" value="NZ_JAUFPN010000038.1"/>
</dbReference>
<evidence type="ECO:0000313" key="2">
    <source>
        <dbReference type="EMBL" id="MDN3563695.1"/>
    </source>
</evidence>
<organism evidence="2 3">
    <name type="scientific">Paeniroseomonas aquatica</name>
    <dbReference type="NCBI Taxonomy" id="373043"/>
    <lineage>
        <taxon>Bacteria</taxon>
        <taxon>Pseudomonadati</taxon>
        <taxon>Pseudomonadota</taxon>
        <taxon>Alphaproteobacteria</taxon>
        <taxon>Acetobacterales</taxon>
        <taxon>Acetobacteraceae</taxon>
        <taxon>Paeniroseomonas</taxon>
    </lineage>
</organism>
<reference evidence="3" key="1">
    <citation type="journal article" date="2019" name="Int. J. Syst. Evol. Microbiol.">
        <title>The Global Catalogue of Microorganisms (GCM) 10K type strain sequencing project: providing services to taxonomists for standard genome sequencing and annotation.</title>
        <authorList>
            <consortium name="The Broad Institute Genomics Platform"/>
            <consortium name="The Broad Institute Genome Sequencing Center for Infectious Disease"/>
            <person name="Wu L."/>
            <person name="Ma J."/>
        </authorList>
    </citation>
    <scope>NUCLEOTIDE SEQUENCE [LARGE SCALE GENOMIC DNA]</scope>
    <source>
        <strain evidence="3">CECT 7131</strain>
    </source>
</reference>